<evidence type="ECO:0000313" key="3">
    <source>
        <dbReference type="Proteomes" id="UP000479710"/>
    </source>
</evidence>
<dbReference type="AlphaFoldDB" id="A0A6G1DVW5"/>
<comment type="caution">
    <text evidence="2">The sequence shown here is derived from an EMBL/GenBank/DDBJ whole genome shotgun (WGS) entry which is preliminary data.</text>
</comment>
<protein>
    <recommendedName>
        <fullName evidence="4">F-box domain-containing protein</fullName>
    </recommendedName>
</protein>
<evidence type="ECO:0008006" key="4">
    <source>
        <dbReference type="Google" id="ProtNLM"/>
    </source>
</evidence>
<accession>A0A6G1DVW5</accession>
<proteinExistence type="predicted"/>
<dbReference type="PANTHER" id="PTHR36310">
    <property type="entry name" value="CYCLIN-DEPENDENT PROTEIN KINASE INHIBITOR SMR11"/>
    <property type="match status" value="1"/>
</dbReference>
<reference evidence="2 3" key="1">
    <citation type="submission" date="2019-11" db="EMBL/GenBank/DDBJ databases">
        <title>Whole genome sequence of Oryza granulata.</title>
        <authorList>
            <person name="Li W."/>
        </authorList>
    </citation>
    <scope>NUCLEOTIDE SEQUENCE [LARGE SCALE GENOMIC DNA]</scope>
    <source>
        <strain evidence="3">cv. Menghai</strain>
        <tissue evidence="2">Leaf</tissue>
    </source>
</reference>
<dbReference type="Proteomes" id="UP000479710">
    <property type="component" value="Unassembled WGS sequence"/>
</dbReference>
<name>A0A6G1DVW5_9ORYZ</name>
<keyword evidence="1" id="KW-0732">Signal</keyword>
<gene>
    <name evidence="2" type="ORF">E2562_007618</name>
</gene>
<sequence>MKDFVYLLGALFLAAGASSPSAPCAAKPISHRTSSEPLRFRYSKELRDEDPTYGCQTPRESFFDPFAPGPEELACAPKKKVIRATEVPSRRQLSFESDACPDAPLRQSLKVVQLSPSICRKLNFDSVSPRWKNVIKDGEKMPLLA</sequence>
<evidence type="ECO:0000256" key="1">
    <source>
        <dbReference type="SAM" id="SignalP"/>
    </source>
</evidence>
<keyword evidence="3" id="KW-1185">Reference proteome</keyword>
<organism evidence="2 3">
    <name type="scientific">Oryza meyeriana var. granulata</name>
    <dbReference type="NCBI Taxonomy" id="110450"/>
    <lineage>
        <taxon>Eukaryota</taxon>
        <taxon>Viridiplantae</taxon>
        <taxon>Streptophyta</taxon>
        <taxon>Embryophyta</taxon>
        <taxon>Tracheophyta</taxon>
        <taxon>Spermatophyta</taxon>
        <taxon>Magnoliopsida</taxon>
        <taxon>Liliopsida</taxon>
        <taxon>Poales</taxon>
        <taxon>Poaceae</taxon>
        <taxon>BOP clade</taxon>
        <taxon>Oryzoideae</taxon>
        <taxon>Oryzeae</taxon>
        <taxon>Oryzinae</taxon>
        <taxon>Oryza</taxon>
        <taxon>Oryza meyeriana</taxon>
    </lineage>
</organism>
<dbReference type="OrthoDB" id="777328at2759"/>
<dbReference type="InterPro" id="IPR038971">
    <property type="entry name" value="SMR11/SMR16"/>
</dbReference>
<dbReference type="PANTHER" id="PTHR36310:SF1">
    <property type="entry name" value="CYCLIN-DEPENDENT PROTEIN KINASE INHIBITOR SMR11"/>
    <property type="match status" value="1"/>
</dbReference>
<feature type="signal peptide" evidence="1">
    <location>
        <begin position="1"/>
        <end position="26"/>
    </location>
</feature>
<feature type="chain" id="PRO_5026248655" description="F-box domain-containing protein" evidence="1">
    <location>
        <begin position="27"/>
        <end position="145"/>
    </location>
</feature>
<evidence type="ECO:0000313" key="2">
    <source>
        <dbReference type="EMBL" id="KAF0916541.1"/>
    </source>
</evidence>
<dbReference type="EMBL" id="SPHZ02000005">
    <property type="protein sequence ID" value="KAF0916541.1"/>
    <property type="molecule type" value="Genomic_DNA"/>
</dbReference>